<reference evidence="1" key="2">
    <citation type="submission" date="2020-06" db="EMBL/GenBank/DDBJ databases">
        <title>Helianthus annuus Genome sequencing and assembly Release 2.</title>
        <authorList>
            <person name="Gouzy J."/>
            <person name="Langlade N."/>
            <person name="Munos S."/>
        </authorList>
    </citation>
    <scope>NUCLEOTIDE SEQUENCE</scope>
    <source>
        <tissue evidence="1">Leaves</tissue>
    </source>
</reference>
<accession>A0A9K3H5S0</accession>
<reference evidence="1" key="1">
    <citation type="journal article" date="2017" name="Nature">
        <title>The sunflower genome provides insights into oil metabolism, flowering and Asterid evolution.</title>
        <authorList>
            <person name="Badouin H."/>
            <person name="Gouzy J."/>
            <person name="Grassa C.J."/>
            <person name="Murat F."/>
            <person name="Staton S.E."/>
            <person name="Cottret L."/>
            <person name="Lelandais-Briere C."/>
            <person name="Owens G.L."/>
            <person name="Carrere S."/>
            <person name="Mayjonade B."/>
            <person name="Legrand L."/>
            <person name="Gill N."/>
            <person name="Kane N.C."/>
            <person name="Bowers J.E."/>
            <person name="Hubner S."/>
            <person name="Bellec A."/>
            <person name="Berard A."/>
            <person name="Berges H."/>
            <person name="Blanchet N."/>
            <person name="Boniface M.C."/>
            <person name="Brunel D."/>
            <person name="Catrice O."/>
            <person name="Chaidir N."/>
            <person name="Claudel C."/>
            <person name="Donnadieu C."/>
            <person name="Faraut T."/>
            <person name="Fievet G."/>
            <person name="Helmstetter N."/>
            <person name="King M."/>
            <person name="Knapp S.J."/>
            <person name="Lai Z."/>
            <person name="Le Paslier M.C."/>
            <person name="Lippi Y."/>
            <person name="Lorenzon L."/>
            <person name="Mandel J.R."/>
            <person name="Marage G."/>
            <person name="Marchand G."/>
            <person name="Marquand E."/>
            <person name="Bret-Mestries E."/>
            <person name="Morien E."/>
            <person name="Nambeesan S."/>
            <person name="Nguyen T."/>
            <person name="Pegot-Espagnet P."/>
            <person name="Pouilly N."/>
            <person name="Raftis F."/>
            <person name="Sallet E."/>
            <person name="Schiex T."/>
            <person name="Thomas J."/>
            <person name="Vandecasteele C."/>
            <person name="Vares D."/>
            <person name="Vear F."/>
            <person name="Vautrin S."/>
            <person name="Crespi M."/>
            <person name="Mangin B."/>
            <person name="Burke J.M."/>
            <person name="Salse J."/>
            <person name="Munos S."/>
            <person name="Vincourt P."/>
            <person name="Rieseberg L.H."/>
            <person name="Langlade N.B."/>
        </authorList>
    </citation>
    <scope>NUCLEOTIDE SEQUENCE</scope>
    <source>
        <tissue evidence="1">Leaves</tissue>
    </source>
</reference>
<organism evidence="1 2">
    <name type="scientific">Helianthus annuus</name>
    <name type="common">Common sunflower</name>
    <dbReference type="NCBI Taxonomy" id="4232"/>
    <lineage>
        <taxon>Eukaryota</taxon>
        <taxon>Viridiplantae</taxon>
        <taxon>Streptophyta</taxon>
        <taxon>Embryophyta</taxon>
        <taxon>Tracheophyta</taxon>
        <taxon>Spermatophyta</taxon>
        <taxon>Magnoliopsida</taxon>
        <taxon>eudicotyledons</taxon>
        <taxon>Gunneridae</taxon>
        <taxon>Pentapetalae</taxon>
        <taxon>asterids</taxon>
        <taxon>campanulids</taxon>
        <taxon>Asterales</taxon>
        <taxon>Asteraceae</taxon>
        <taxon>Asteroideae</taxon>
        <taxon>Heliantheae alliance</taxon>
        <taxon>Heliantheae</taxon>
        <taxon>Helianthus</taxon>
    </lineage>
</organism>
<evidence type="ECO:0000313" key="1">
    <source>
        <dbReference type="EMBL" id="KAF5765789.1"/>
    </source>
</evidence>
<comment type="caution">
    <text evidence="1">The sequence shown here is derived from an EMBL/GenBank/DDBJ whole genome shotgun (WGS) entry which is preliminary data.</text>
</comment>
<protein>
    <submittedName>
        <fullName evidence="1">Uncharacterized protein</fullName>
    </submittedName>
</protein>
<keyword evidence="2" id="KW-1185">Reference proteome</keyword>
<dbReference type="AlphaFoldDB" id="A0A9K3H5S0"/>
<dbReference type="EMBL" id="MNCJ02000330">
    <property type="protein sequence ID" value="KAF5765789.1"/>
    <property type="molecule type" value="Genomic_DNA"/>
</dbReference>
<dbReference type="Proteomes" id="UP000215914">
    <property type="component" value="Unassembled WGS sequence"/>
</dbReference>
<gene>
    <name evidence="1" type="ORF">HanXRQr2_Chr15g0707811</name>
</gene>
<dbReference type="Gramene" id="mRNA:HanXRQr2_Chr15g0707811">
    <property type="protein sequence ID" value="CDS:HanXRQr2_Chr15g0707811.1"/>
    <property type="gene ID" value="HanXRQr2_Chr15g0707811"/>
</dbReference>
<name>A0A9K3H5S0_HELAN</name>
<proteinExistence type="predicted"/>
<evidence type="ECO:0000313" key="2">
    <source>
        <dbReference type="Proteomes" id="UP000215914"/>
    </source>
</evidence>
<sequence>MWALKRSSLQSRPIFGRKKKSREIKILFLNKVMELVPKSWCSILLSLHQSFSTHKDG</sequence>